<organism evidence="3">
    <name type="scientific">Cladocopium goreaui</name>
    <dbReference type="NCBI Taxonomy" id="2562237"/>
    <lineage>
        <taxon>Eukaryota</taxon>
        <taxon>Sar</taxon>
        <taxon>Alveolata</taxon>
        <taxon>Dinophyceae</taxon>
        <taxon>Suessiales</taxon>
        <taxon>Symbiodiniaceae</taxon>
        <taxon>Cladocopium</taxon>
    </lineage>
</organism>
<gene>
    <name evidence="3" type="ORF">C1SCF055_LOCUS2227</name>
</gene>
<keyword evidence="2" id="KW-0472">Membrane</keyword>
<comment type="caution">
    <text evidence="3">The sequence shown here is derived from an EMBL/GenBank/DDBJ whole genome shotgun (WGS) entry which is preliminary data.</text>
</comment>
<keyword evidence="5" id="KW-1185">Reference proteome</keyword>
<protein>
    <submittedName>
        <fullName evidence="3">Uncharacterized protein</fullName>
    </submittedName>
</protein>
<dbReference type="EMBL" id="CAMXCT020000096">
    <property type="protein sequence ID" value="CAL1127140.1"/>
    <property type="molecule type" value="Genomic_DNA"/>
</dbReference>
<evidence type="ECO:0000313" key="3">
    <source>
        <dbReference type="EMBL" id="CAI3973765.1"/>
    </source>
</evidence>
<proteinExistence type="predicted"/>
<evidence type="ECO:0000256" key="2">
    <source>
        <dbReference type="SAM" id="Phobius"/>
    </source>
</evidence>
<sequence length="109" mass="12207">MGGIIEFAILGVLALVLVMMWEIKNMGKMIMDKMDEVIKPIKDEKPTSSGEKSCNDNESNASTMTNGEVRWSEISPSELTPAQLERMGVRLHLTPGVMRFHEDLVRSLD</sequence>
<accession>A0A9P1BJG5</accession>
<feature type="compositionally biased region" description="Polar residues" evidence="1">
    <location>
        <begin position="47"/>
        <end position="66"/>
    </location>
</feature>
<dbReference type="Proteomes" id="UP001152797">
    <property type="component" value="Unassembled WGS sequence"/>
</dbReference>
<keyword evidence="2" id="KW-0812">Transmembrane</keyword>
<feature type="transmembrane region" description="Helical" evidence="2">
    <location>
        <begin position="6"/>
        <end position="23"/>
    </location>
</feature>
<dbReference type="EMBL" id="CAMXCT030000096">
    <property type="protein sequence ID" value="CAL4761077.1"/>
    <property type="molecule type" value="Genomic_DNA"/>
</dbReference>
<keyword evidence="2" id="KW-1133">Transmembrane helix</keyword>
<reference evidence="3" key="1">
    <citation type="submission" date="2022-10" db="EMBL/GenBank/DDBJ databases">
        <authorList>
            <person name="Chen Y."/>
            <person name="Dougan E. K."/>
            <person name="Chan C."/>
            <person name="Rhodes N."/>
            <person name="Thang M."/>
        </authorList>
    </citation>
    <scope>NUCLEOTIDE SEQUENCE</scope>
</reference>
<evidence type="ECO:0000313" key="5">
    <source>
        <dbReference type="Proteomes" id="UP001152797"/>
    </source>
</evidence>
<dbReference type="EMBL" id="CAMXCT010000096">
    <property type="protein sequence ID" value="CAI3973765.1"/>
    <property type="molecule type" value="Genomic_DNA"/>
</dbReference>
<reference evidence="4" key="2">
    <citation type="submission" date="2024-04" db="EMBL/GenBank/DDBJ databases">
        <authorList>
            <person name="Chen Y."/>
            <person name="Shah S."/>
            <person name="Dougan E. K."/>
            <person name="Thang M."/>
            <person name="Chan C."/>
        </authorList>
    </citation>
    <scope>NUCLEOTIDE SEQUENCE [LARGE SCALE GENOMIC DNA]</scope>
</reference>
<evidence type="ECO:0000256" key="1">
    <source>
        <dbReference type="SAM" id="MobiDB-lite"/>
    </source>
</evidence>
<dbReference type="AlphaFoldDB" id="A0A9P1BJG5"/>
<evidence type="ECO:0000313" key="4">
    <source>
        <dbReference type="EMBL" id="CAL1127140.1"/>
    </source>
</evidence>
<feature type="region of interest" description="Disordered" evidence="1">
    <location>
        <begin position="42"/>
        <end position="75"/>
    </location>
</feature>
<name>A0A9P1BJG5_9DINO</name>